<evidence type="ECO:0000313" key="1">
    <source>
        <dbReference type="EMBL" id="GAB1311889.1"/>
    </source>
</evidence>
<gene>
    <name evidence="1" type="ORF">MFIFM68171_02099</name>
</gene>
<comment type="caution">
    <text evidence="1">The sequence shown here is derived from an EMBL/GenBank/DDBJ whole genome shotgun (WGS) entry which is preliminary data.</text>
</comment>
<reference evidence="1 2" key="1">
    <citation type="submission" date="2024-09" db="EMBL/GenBank/DDBJ databases">
        <title>Itraconazole resistance in Madurella fahalii resulting from another homologue of gene encoding cytochrome P450 14-alpha sterol demethylase (CYP51).</title>
        <authorList>
            <person name="Yoshioka I."/>
            <person name="Fahal A.H."/>
            <person name="Kaneko S."/>
            <person name="Yaguchi T."/>
        </authorList>
    </citation>
    <scope>NUCLEOTIDE SEQUENCE [LARGE SCALE GENOMIC DNA]</scope>
    <source>
        <strain evidence="1 2">IFM 68171</strain>
    </source>
</reference>
<sequence>MTTYTVTVQEHSNDLNILLNNQYQLQVAKSVSSPKGDPIFKVVYTSNMLAPNMNISWKVQYGLNWATKVPAPGAKVEYSGVWQACGAGQSYNLNSVGEWVVNDNDPNAD</sequence>
<dbReference type="EMBL" id="BAAFSV010000001">
    <property type="protein sequence ID" value="GAB1311889.1"/>
    <property type="molecule type" value="Genomic_DNA"/>
</dbReference>
<accession>A0ABQ0G2E5</accession>
<proteinExistence type="predicted"/>
<dbReference type="GeneID" id="98172844"/>
<dbReference type="RefSeq" id="XP_070913622.1">
    <property type="nucleotide sequence ID" value="XM_071057521.1"/>
</dbReference>
<dbReference type="Proteomes" id="UP001628179">
    <property type="component" value="Unassembled WGS sequence"/>
</dbReference>
<organism evidence="1 2">
    <name type="scientific">Madurella fahalii</name>
    <dbReference type="NCBI Taxonomy" id="1157608"/>
    <lineage>
        <taxon>Eukaryota</taxon>
        <taxon>Fungi</taxon>
        <taxon>Dikarya</taxon>
        <taxon>Ascomycota</taxon>
        <taxon>Pezizomycotina</taxon>
        <taxon>Sordariomycetes</taxon>
        <taxon>Sordariomycetidae</taxon>
        <taxon>Sordariales</taxon>
        <taxon>Sordariales incertae sedis</taxon>
        <taxon>Madurella</taxon>
    </lineage>
</organism>
<protein>
    <submittedName>
        <fullName evidence="1">Uncharacterized protein</fullName>
    </submittedName>
</protein>
<evidence type="ECO:0000313" key="2">
    <source>
        <dbReference type="Proteomes" id="UP001628179"/>
    </source>
</evidence>
<keyword evidence="2" id="KW-1185">Reference proteome</keyword>
<name>A0ABQ0G2E5_9PEZI</name>